<evidence type="ECO:0000313" key="2">
    <source>
        <dbReference type="EMBL" id="CAI2169420.1"/>
    </source>
</evidence>
<dbReference type="SUPFAM" id="SSF49899">
    <property type="entry name" value="Concanavalin A-like lectins/glucanases"/>
    <property type="match status" value="1"/>
</dbReference>
<proteinExistence type="predicted"/>
<protein>
    <submittedName>
        <fullName evidence="2">6373_t:CDS:1</fullName>
    </submittedName>
</protein>
<sequence length="98" mass="10876">MPGWGNNSWDYHNNDGNKNSPETNILGSGLSYGPKFITGDIIGCFINFRNNMILYTRNGINLGIAFCNLKNCLYPFVGIESPGRSIVRANLAIKIQIH</sequence>
<gene>
    <name evidence="2" type="ORF">FWILDA_LOCUS4072</name>
</gene>
<reference evidence="2" key="1">
    <citation type="submission" date="2022-08" db="EMBL/GenBank/DDBJ databases">
        <authorList>
            <person name="Kallberg Y."/>
            <person name="Tangrot J."/>
            <person name="Rosling A."/>
        </authorList>
    </citation>
    <scope>NUCLEOTIDE SEQUENCE</scope>
    <source>
        <strain evidence="2">Wild A</strain>
    </source>
</reference>
<evidence type="ECO:0000313" key="3">
    <source>
        <dbReference type="Proteomes" id="UP001153678"/>
    </source>
</evidence>
<dbReference type="AlphaFoldDB" id="A0A9W4WWT3"/>
<accession>A0A9W4WWT3</accession>
<organism evidence="2 3">
    <name type="scientific">Funneliformis geosporum</name>
    <dbReference type="NCBI Taxonomy" id="1117311"/>
    <lineage>
        <taxon>Eukaryota</taxon>
        <taxon>Fungi</taxon>
        <taxon>Fungi incertae sedis</taxon>
        <taxon>Mucoromycota</taxon>
        <taxon>Glomeromycotina</taxon>
        <taxon>Glomeromycetes</taxon>
        <taxon>Glomerales</taxon>
        <taxon>Glomeraceae</taxon>
        <taxon>Funneliformis</taxon>
    </lineage>
</organism>
<name>A0A9W4WWT3_9GLOM</name>
<comment type="caution">
    <text evidence="2">The sequence shown here is derived from an EMBL/GenBank/DDBJ whole genome shotgun (WGS) entry which is preliminary data.</text>
</comment>
<dbReference type="OrthoDB" id="25503at2759"/>
<dbReference type="InterPro" id="IPR001870">
    <property type="entry name" value="B30.2/SPRY"/>
</dbReference>
<feature type="non-terminal residue" evidence="2">
    <location>
        <position position="98"/>
    </location>
</feature>
<evidence type="ECO:0000259" key="1">
    <source>
        <dbReference type="PROSITE" id="PS50188"/>
    </source>
</evidence>
<dbReference type="InterPro" id="IPR043136">
    <property type="entry name" value="B30.2/SPRY_sf"/>
</dbReference>
<feature type="domain" description="B30.2/SPRY" evidence="1">
    <location>
        <begin position="1"/>
        <end position="96"/>
    </location>
</feature>
<dbReference type="InterPro" id="IPR013320">
    <property type="entry name" value="ConA-like_dom_sf"/>
</dbReference>
<dbReference type="Pfam" id="PF00622">
    <property type="entry name" value="SPRY"/>
    <property type="match status" value="1"/>
</dbReference>
<dbReference type="EMBL" id="CAMKVN010000583">
    <property type="protein sequence ID" value="CAI2169420.1"/>
    <property type="molecule type" value="Genomic_DNA"/>
</dbReference>
<dbReference type="Proteomes" id="UP001153678">
    <property type="component" value="Unassembled WGS sequence"/>
</dbReference>
<dbReference type="PROSITE" id="PS50188">
    <property type="entry name" value="B302_SPRY"/>
    <property type="match status" value="1"/>
</dbReference>
<dbReference type="Gene3D" id="2.60.120.920">
    <property type="match status" value="1"/>
</dbReference>
<dbReference type="InterPro" id="IPR003877">
    <property type="entry name" value="SPRY_dom"/>
</dbReference>
<keyword evidence="3" id="KW-1185">Reference proteome</keyword>